<dbReference type="RefSeq" id="WP_106238766.1">
    <property type="nucleotide sequence ID" value="NZ_PVZC01000001.1"/>
</dbReference>
<accession>A0A2T0QDL5</accession>
<protein>
    <recommendedName>
        <fullName evidence="4">2-phospho-L-lactate guanylyltransferase</fullName>
    </recommendedName>
</protein>
<dbReference type="EMBL" id="PVZC01000001">
    <property type="protein sequence ID" value="PRY02027.1"/>
    <property type="molecule type" value="Genomic_DNA"/>
</dbReference>
<comment type="caution">
    <text evidence="2">The sequence shown here is derived from an EMBL/GenBank/DDBJ whole genome shotgun (WGS) entry which is preliminary data.</text>
</comment>
<dbReference type="OrthoDB" id="3829125at2"/>
<dbReference type="SUPFAM" id="SSF53448">
    <property type="entry name" value="Nucleotide-diphospho-sugar transferases"/>
    <property type="match status" value="1"/>
</dbReference>
<evidence type="ECO:0008006" key="4">
    <source>
        <dbReference type="Google" id="ProtNLM"/>
    </source>
</evidence>
<proteinExistence type="predicted"/>
<keyword evidence="3" id="KW-1185">Reference proteome</keyword>
<name>A0A2T0QDL5_9ACTN</name>
<dbReference type="AlphaFoldDB" id="A0A2T0QDL5"/>
<gene>
    <name evidence="2" type="ORF">CLV72_101625</name>
</gene>
<dbReference type="Gene3D" id="3.90.550.10">
    <property type="entry name" value="Spore Coat Polysaccharide Biosynthesis Protein SpsA, Chain A"/>
    <property type="match status" value="1"/>
</dbReference>
<reference evidence="2 3" key="1">
    <citation type="submission" date="2018-03" db="EMBL/GenBank/DDBJ databases">
        <title>Genomic Encyclopedia of Archaeal and Bacterial Type Strains, Phase II (KMG-II): from individual species to whole genera.</title>
        <authorList>
            <person name="Goeker M."/>
        </authorList>
    </citation>
    <scope>NUCLEOTIDE SEQUENCE [LARGE SCALE GENOMIC DNA]</scope>
    <source>
        <strain evidence="2 3">DSM 45601</strain>
    </source>
</reference>
<evidence type="ECO:0000313" key="2">
    <source>
        <dbReference type="EMBL" id="PRY02027.1"/>
    </source>
</evidence>
<evidence type="ECO:0000313" key="3">
    <source>
        <dbReference type="Proteomes" id="UP000237846"/>
    </source>
</evidence>
<organism evidence="2 3">
    <name type="scientific">Allonocardiopsis opalescens</name>
    <dbReference type="NCBI Taxonomy" id="1144618"/>
    <lineage>
        <taxon>Bacteria</taxon>
        <taxon>Bacillati</taxon>
        <taxon>Actinomycetota</taxon>
        <taxon>Actinomycetes</taxon>
        <taxon>Streptosporangiales</taxon>
        <taxon>Allonocardiopsis</taxon>
    </lineage>
</organism>
<feature type="region of interest" description="Disordered" evidence="1">
    <location>
        <begin position="194"/>
        <end position="216"/>
    </location>
</feature>
<dbReference type="Proteomes" id="UP000237846">
    <property type="component" value="Unassembled WGS sequence"/>
</dbReference>
<sequence length="216" mass="21619">MRRVAAALVTGPSTAAPPGVDPAAFALAMAEDVYDTLAGLELLTAGLVAGPRAPHGLDELVWPGTPLIRLPDDGSEPTRAALDQFAAAGADQAALVAADAPDLPPLLVGKLFRALGSAPVAVCPTADGRLVALAARLPAPGWLGPVDLDGPDAMGALAGAPRRRDVAVGPGWHRLTAPADLALLDPGLEGWDATRTLLSRPPAPAPDRSGSTTGGG</sequence>
<evidence type="ECO:0000256" key="1">
    <source>
        <dbReference type="SAM" id="MobiDB-lite"/>
    </source>
</evidence>
<dbReference type="InterPro" id="IPR029044">
    <property type="entry name" value="Nucleotide-diphossugar_trans"/>
</dbReference>